<dbReference type="InterPro" id="IPR036271">
    <property type="entry name" value="Tet_transcr_reg_TetR-rel_C_sf"/>
</dbReference>
<keyword evidence="4" id="KW-0804">Transcription</keyword>
<dbReference type="InterPro" id="IPR009057">
    <property type="entry name" value="Homeodomain-like_sf"/>
</dbReference>
<evidence type="ECO:0000313" key="7">
    <source>
        <dbReference type="EMBL" id="RLK50364.1"/>
    </source>
</evidence>
<accession>A0A498C2T4</accession>
<evidence type="ECO:0000259" key="6">
    <source>
        <dbReference type="PROSITE" id="PS50977"/>
    </source>
</evidence>
<dbReference type="Proteomes" id="UP000275461">
    <property type="component" value="Unassembled WGS sequence"/>
</dbReference>
<keyword evidence="8" id="KW-1185">Reference proteome</keyword>
<feature type="domain" description="HTH tetR-type" evidence="6">
    <location>
        <begin position="9"/>
        <end position="69"/>
    </location>
</feature>
<dbReference type="GO" id="GO:0003700">
    <property type="term" value="F:DNA-binding transcription factor activity"/>
    <property type="evidence" value="ECO:0007669"/>
    <property type="project" value="TreeGrafter"/>
</dbReference>
<dbReference type="PANTHER" id="PTHR30055">
    <property type="entry name" value="HTH-TYPE TRANSCRIPTIONAL REGULATOR RUTR"/>
    <property type="match status" value="1"/>
</dbReference>
<evidence type="ECO:0000256" key="5">
    <source>
        <dbReference type="PROSITE-ProRule" id="PRU00335"/>
    </source>
</evidence>
<feature type="DNA-binding region" description="H-T-H motif" evidence="5">
    <location>
        <begin position="32"/>
        <end position="51"/>
    </location>
</feature>
<dbReference type="PRINTS" id="PR00455">
    <property type="entry name" value="HTHTETR"/>
</dbReference>
<reference evidence="7 8" key="1">
    <citation type="submission" date="2018-10" db="EMBL/GenBank/DDBJ databases">
        <title>Genomic Encyclopedia of Type Strains, Phase IV (KMG-IV): sequencing the most valuable type-strain genomes for metagenomic binning, comparative biology and taxonomic classification.</title>
        <authorList>
            <person name="Goeker M."/>
        </authorList>
    </citation>
    <scope>NUCLEOTIDE SEQUENCE [LARGE SCALE GENOMIC DNA]</scope>
    <source>
        <strain evidence="7 8">DSM 12769</strain>
    </source>
</reference>
<dbReference type="PANTHER" id="PTHR30055:SF240">
    <property type="entry name" value="HTH-TYPE TRANSCRIPTIONAL REGULATOR ACRR"/>
    <property type="match status" value="1"/>
</dbReference>
<keyword evidence="1" id="KW-0678">Repressor</keyword>
<organism evidence="7 8">
    <name type="scientific">Alkalispirillum mobile</name>
    <dbReference type="NCBI Taxonomy" id="85925"/>
    <lineage>
        <taxon>Bacteria</taxon>
        <taxon>Pseudomonadati</taxon>
        <taxon>Pseudomonadota</taxon>
        <taxon>Gammaproteobacteria</taxon>
        <taxon>Chromatiales</taxon>
        <taxon>Ectothiorhodospiraceae</taxon>
        <taxon>Alkalispirillum</taxon>
    </lineage>
</organism>
<evidence type="ECO:0000256" key="3">
    <source>
        <dbReference type="ARBA" id="ARBA00023125"/>
    </source>
</evidence>
<keyword evidence="3 5" id="KW-0238">DNA-binding</keyword>
<dbReference type="PROSITE" id="PS50977">
    <property type="entry name" value="HTH_TETR_2"/>
    <property type="match status" value="1"/>
</dbReference>
<evidence type="ECO:0000256" key="2">
    <source>
        <dbReference type="ARBA" id="ARBA00023015"/>
    </source>
</evidence>
<gene>
    <name evidence="7" type="ORF">DFR31_0260</name>
</gene>
<dbReference type="AlphaFoldDB" id="A0A498C2T4"/>
<proteinExistence type="predicted"/>
<dbReference type="Pfam" id="PF08361">
    <property type="entry name" value="TetR_C_2"/>
    <property type="match status" value="1"/>
</dbReference>
<dbReference type="SUPFAM" id="SSF46689">
    <property type="entry name" value="Homeodomain-like"/>
    <property type="match status" value="1"/>
</dbReference>
<keyword evidence="2" id="KW-0805">Transcription regulation</keyword>
<dbReference type="GO" id="GO:0000976">
    <property type="term" value="F:transcription cis-regulatory region binding"/>
    <property type="evidence" value="ECO:0007669"/>
    <property type="project" value="TreeGrafter"/>
</dbReference>
<dbReference type="EMBL" id="RCDA01000001">
    <property type="protein sequence ID" value="RLK50364.1"/>
    <property type="molecule type" value="Genomic_DNA"/>
</dbReference>
<dbReference type="InterPro" id="IPR013572">
    <property type="entry name" value="Tscrpt_reg_MAATS_C"/>
</dbReference>
<dbReference type="SUPFAM" id="SSF48498">
    <property type="entry name" value="Tetracyclin repressor-like, C-terminal domain"/>
    <property type="match status" value="1"/>
</dbReference>
<protein>
    <submittedName>
        <fullName evidence="7">TetR family transcriptional regulator</fullName>
    </submittedName>
</protein>
<evidence type="ECO:0000256" key="4">
    <source>
        <dbReference type="ARBA" id="ARBA00023163"/>
    </source>
</evidence>
<dbReference type="OrthoDB" id="5816932at2"/>
<dbReference type="RefSeq" id="WP_121440857.1">
    <property type="nucleotide sequence ID" value="NZ_RCDA01000001.1"/>
</dbReference>
<dbReference type="InterPro" id="IPR050109">
    <property type="entry name" value="HTH-type_TetR-like_transc_reg"/>
</dbReference>
<comment type="caution">
    <text evidence="7">The sequence shown here is derived from an EMBL/GenBank/DDBJ whole genome shotgun (WGS) entry which is preliminary data.</text>
</comment>
<sequence>MRKTKAEAERTRHQLLDAAEAVFLDRGVANTSLAAIAEAAGMTRGAIYWHFRDKTDLYNQMVRRVKLPLEAMRAAYDGELDGDPVAVLEELCLAAIRHLLNDDHARRVYTIVLHRRERRPGEPREPAEQQNREEAEAVFLSCFQSAEQQGRLQPGLTPERALDALIAFMTGLLYLWLQDPDRLDMQREAECLVRVCLRGLVKPSTGNE</sequence>
<evidence type="ECO:0000256" key="1">
    <source>
        <dbReference type="ARBA" id="ARBA00022491"/>
    </source>
</evidence>
<dbReference type="Pfam" id="PF00440">
    <property type="entry name" value="TetR_N"/>
    <property type="match status" value="1"/>
</dbReference>
<evidence type="ECO:0000313" key="8">
    <source>
        <dbReference type="Proteomes" id="UP000275461"/>
    </source>
</evidence>
<name>A0A498C2T4_9GAMM</name>
<dbReference type="Gene3D" id="1.10.357.10">
    <property type="entry name" value="Tetracycline Repressor, domain 2"/>
    <property type="match status" value="1"/>
</dbReference>
<dbReference type="InterPro" id="IPR001647">
    <property type="entry name" value="HTH_TetR"/>
</dbReference>